<organism evidence="2 3">
    <name type="scientific">Somion occarium</name>
    <dbReference type="NCBI Taxonomy" id="3059160"/>
    <lineage>
        <taxon>Eukaryota</taxon>
        <taxon>Fungi</taxon>
        <taxon>Dikarya</taxon>
        <taxon>Basidiomycota</taxon>
        <taxon>Agaricomycotina</taxon>
        <taxon>Agaricomycetes</taxon>
        <taxon>Polyporales</taxon>
        <taxon>Cerrenaceae</taxon>
        <taxon>Somion</taxon>
    </lineage>
</organism>
<dbReference type="Proteomes" id="UP001497453">
    <property type="component" value="Chromosome 8"/>
</dbReference>
<name>A0ABP1E212_9APHY</name>
<keyword evidence="3" id="KW-1185">Reference proteome</keyword>
<gene>
    <name evidence="2" type="ORF">GFSPODELE1_LOCUS9570</name>
</gene>
<dbReference type="EMBL" id="OZ037951">
    <property type="protein sequence ID" value="CAL1713970.1"/>
    <property type="molecule type" value="Genomic_DNA"/>
</dbReference>
<keyword evidence="1" id="KW-0812">Transmembrane</keyword>
<keyword evidence="1" id="KW-0472">Membrane</keyword>
<dbReference type="PROSITE" id="PS51257">
    <property type="entry name" value="PROKAR_LIPOPROTEIN"/>
    <property type="match status" value="1"/>
</dbReference>
<keyword evidence="1" id="KW-1133">Transmembrane helix</keyword>
<reference evidence="3" key="1">
    <citation type="submission" date="2024-04" db="EMBL/GenBank/DDBJ databases">
        <authorList>
            <person name="Shaw F."/>
            <person name="Minotto A."/>
        </authorList>
    </citation>
    <scope>NUCLEOTIDE SEQUENCE [LARGE SCALE GENOMIC DNA]</scope>
</reference>
<evidence type="ECO:0000313" key="2">
    <source>
        <dbReference type="EMBL" id="CAL1713970.1"/>
    </source>
</evidence>
<proteinExistence type="predicted"/>
<sequence length="93" mass="10202">MIDVRNGGPSSGYISSGLSGGITLSCVLLLWVNGKVGERRVIFIYMLSSQLHRPARGAHISNCYEPCWLNSATLDPDRRQTSVSKVYNLSSSR</sequence>
<accession>A0ABP1E212</accession>
<evidence type="ECO:0000313" key="3">
    <source>
        <dbReference type="Proteomes" id="UP001497453"/>
    </source>
</evidence>
<protein>
    <submittedName>
        <fullName evidence="2">Uncharacterized protein</fullName>
    </submittedName>
</protein>
<feature type="transmembrane region" description="Helical" evidence="1">
    <location>
        <begin position="12"/>
        <end position="32"/>
    </location>
</feature>
<evidence type="ECO:0000256" key="1">
    <source>
        <dbReference type="SAM" id="Phobius"/>
    </source>
</evidence>